<dbReference type="EMBL" id="FMZX01000056">
    <property type="protein sequence ID" value="SDE56640.1"/>
    <property type="molecule type" value="Genomic_DNA"/>
</dbReference>
<evidence type="ECO:0000256" key="2">
    <source>
        <dbReference type="ARBA" id="ARBA00022448"/>
    </source>
</evidence>
<keyword evidence="5 8" id="KW-0812">Transmembrane</keyword>
<feature type="transmembrane region" description="Helical" evidence="8">
    <location>
        <begin position="68"/>
        <end position="87"/>
    </location>
</feature>
<sequence>MLFLVRVVHALATAPVGPLPDALAVRAAAEPGRRGLDYGVVRGAGAAAFIAASTAAGWLVAAAGSPHVVTWLNAGCFALTAGSAVLLPRPAASGQERGPGPAPMRVLLRLPAFCRLLLVSGLVQGSHAFYAGFAVLGWQAAGIGPGSIGLLWSLSVAAEVGVFLLLGQHLLARLGVGGTCALATAAGLLRWSAMALDVPVVLLVAMQALHGLTFAAQHMAAMAMLPRLAPDRLGATAQALLASLGTGLFTATLLAALCALAIPLALQLDPATPNR</sequence>
<feature type="transmembrane region" description="Helical" evidence="8">
    <location>
        <begin position="40"/>
        <end position="62"/>
    </location>
</feature>
<dbReference type="PANTHER" id="PTHR23522:SF10">
    <property type="entry name" value="3-PHENYLPROPIONIC ACID TRANSPORTER-RELATED"/>
    <property type="match status" value="1"/>
</dbReference>
<dbReference type="SUPFAM" id="SSF103473">
    <property type="entry name" value="MFS general substrate transporter"/>
    <property type="match status" value="1"/>
</dbReference>
<evidence type="ECO:0000313" key="11">
    <source>
        <dbReference type="Proteomes" id="UP000198925"/>
    </source>
</evidence>
<feature type="transmembrane region" description="Helical" evidence="8">
    <location>
        <begin position="174"/>
        <end position="194"/>
    </location>
</feature>
<evidence type="ECO:0000256" key="4">
    <source>
        <dbReference type="ARBA" id="ARBA00022519"/>
    </source>
</evidence>
<accession>A0A1G7DZF0</accession>
<gene>
    <name evidence="10" type="ORF">SAMN04487779_10569</name>
</gene>
<comment type="subcellular location">
    <subcellularLocation>
        <location evidence="1">Cell inner membrane</location>
        <topology evidence="1">Multi-pass membrane protein</topology>
    </subcellularLocation>
</comment>
<evidence type="ECO:0000256" key="5">
    <source>
        <dbReference type="ARBA" id="ARBA00022692"/>
    </source>
</evidence>
<dbReference type="InterPro" id="IPR026032">
    <property type="entry name" value="HcaT-like"/>
</dbReference>
<organism evidence="10 11">
    <name type="scientific">Belnapia rosea</name>
    <dbReference type="NCBI Taxonomy" id="938405"/>
    <lineage>
        <taxon>Bacteria</taxon>
        <taxon>Pseudomonadati</taxon>
        <taxon>Pseudomonadota</taxon>
        <taxon>Alphaproteobacteria</taxon>
        <taxon>Acetobacterales</taxon>
        <taxon>Roseomonadaceae</taxon>
        <taxon>Belnapia</taxon>
    </lineage>
</organism>
<feature type="domain" description="Major facilitator superfamily associated" evidence="9">
    <location>
        <begin position="2"/>
        <end position="248"/>
    </location>
</feature>
<evidence type="ECO:0000256" key="1">
    <source>
        <dbReference type="ARBA" id="ARBA00004429"/>
    </source>
</evidence>
<dbReference type="GO" id="GO:0005886">
    <property type="term" value="C:plasma membrane"/>
    <property type="evidence" value="ECO:0007669"/>
    <property type="project" value="UniProtKB-SubCell"/>
</dbReference>
<dbReference type="Gene3D" id="1.20.1250.20">
    <property type="entry name" value="MFS general substrate transporter like domains"/>
    <property type="match status" value="2"/>
</dbReference>
<dbReference type="PANTHER" id="PTHR23522">
    <property type="entry name" value="BLL5896 PROTEIN"/>
    <property type="match status" value="1"/>
</dbReference>
<evidence type="ECO:0000256" key="6">
    <source>
        <dbReference type="ARBA" id="ARBA00022989"/>
    </source>
</evidence>
<evidence type="ECO:0000313" key="10">
    <source>
        <dbReference type="EMBL" id="SDE56640.1"/>
    </source>
</evidence>
<evidence type="ECO:0000256" key="7">
    <source>
        <dbReference type="ARBA" id="ARBA00023136"/>
    </source>
</evidence>
<feature type="transmembrane region" description="Helical" evidence="8">
    <location>
        <begin position="148"/>
        <end position="167"/>
    </location>
</feature>
<evidence type="ECO:0000256" key="8">
    <source>
        <dbReference type="SAM" id="Phobius"/>
    </source>
</evidence>
<dbReference type="AlphaFoldDB" id="A0A1G7DZF0"/>
<protein>
    <submittedName>
        <fullName evidence="10">MFS transporter, PPP family, 3-phenylpropionic acid transporter</fullName>
    </submittedName>
</protein>
<dbReference type="InterPro" id="IPR036259">
    <property type="entry name" value="MFS_trans_sf"/>
</dbReference>
<dbReference type="GO" id="GO:0030395">
    <property type="term" value="F:lactose binding"/>
    <property type="evidence" value="ECO:0007669"/>
    <property type="project" value="TreeGrafter"/>
</dbReference>
<feature type="transmembrane region" description="Helical" evidence="8">
    <location>
        <begin position="113"/>
        <end position="136"/>
    </location>
</feature>
<evidence type="ECO:0000259" key="9">
    <source>
        <dbReference type="Pfam" id="PF12832"/>
    </source>
</evidence>
<dbReference type="GO" id="GO:0015528">
    <property type="term" value="F:lactose:proton symporter activity"/>
    <property type="evidence" value="ECO:0007669"/>
    <property type="project" value="TreeGrafter"/>
</dbReference>
<keyword evidence="7 8" id="KW-0472">Membrane</keyword>
<keyword evidence="4" id="KW-0997">Cell inner membrane</keyword>
<keyword evidence="2" id="KW-0813">Transport</keyword>
<evidence type="ECO:0000256" key="3">
    <source>
        <dbReference type="ARBA" id="ARBA00022475"/>
    </source>
</evidence>
<dbReference type="NCBIfam" id="NF037955">
    <property type="entry name" value="mfs"/>
    <property type="match status" value="1"/>
</dbReference>
<feature type="transmembrane region" description="Helical" evidence="8">
    <location>
        <begin position="200"/>
        <end position="225"/>
    </location>
</feature>
<keyword evidence="6 8" id="KW-1133">Transmembrane helix</keyword>
<feature type="transmembrane region" description="Helical" evidence="8">
    <location>
        <begin position="237"/>
        <end position="266"/>
    </location>
</feature>
<keyword evidence="3" id="KW-1003">Cell membrane</keyword>
<name>A0A1G7DZF0_9PROT</name>
<dbReference type="Proteomes" id="UP000198925">
    <property type="component" value="Unassembled WGS sequence"/>
</dbReference>
<reference evidence="10 11" key="1">
    <citation type="submission" date="2016-10" db="EMBL/GenBank/DDBJ databases">
        <authorList>
            <person name="de Groot N.N."/>
        </authorList>
    </citation>
    <scope>NUCLEOTIDE SEQUENCE [LARGE SCALE GENOMIC DNA]</scope>
    <source>
        <strain evidence="10 11">CPCC 100156</strain>
    </source>
</reference>
<proteinExistence type="predicted"/>
<dbReference type="Pfam" id="PF12832">
    <property type="entry name" value="MFS_1_like"/>
    <property type="match status" value="1"/>
</dbReference>
<dbReference type="InterPro" id="IPR024989">
    <property type="entry name" value="MFS_assoc_dom"/>
</dbReference>
<keyword evidence="11" id="KW-1185">Reference proteome</keyword>